<evidence type="ECO:0000313" key="2">
    <source>
        <dbReference type="Proteomes" id="UP000032266"/>
    </source>
</evidence>
<dbReference type="EMBL" id="CP007142">
    <property type="protein sequence ID" value="AJQ95539.1"/>
    <property type="molecule type" value="Genomic_DNA"/>
</dbReference>
<evidence type="ECO:0000313" key="1">
    <source>
        <dbReference type="EMBL" id="AJQ95539.1"/>
    </source>
</evidence>
<proteinExistence type="predicted"/>
<organism evidence="1 2">
    <name type="scientific">Gynuella sunshinyii YC6258</name>
    <dbReference type="NCBI Taxonomy" id="1445510"/>
    <lineage>
        <taxon>Bacteria</taxon>
        <taxon>Pseudomonadati</taxon>
        <taxon>Pseudomonadota</taxon>
        <taxon>Gammaproteobacteria</taxon>
        <taxon>Oceanospirillales</taxon>
        <taxon>Saccharospirillaceae</taxon>
        <taxon>Gynuella</taxon>
    </lineage>
</organism>
<accession>A0A0C5VYQ3</accession>
<reference evidence="1 2" key="1">
    <citation type="submission" date="2014-01" db="EMBL/GenBank/DDBJ databases">
        <title>Full genme sequencing of cellulolytic bacterium Gynuella sunshinyii YC6258T gen. nov., sp. nov.</title>
        <authorList>
            <person name="Khan H."/>
            <person name="Chung E.J."/>
            <person name="Chung Y.R."/>
        </authorList>
    </citation>
    <scope>NUCLEOTIDE SEQUENCE [LARGE SCALE GENOMIC DNA]</scope>
    <source>
        <strain evidence="1 2">YC6258</strain>
    </source>
</reference>
<gene>
    <name evidence="1" type="ORF">YC6258_03503</name>
</gene>
<dbReference type="STRING" id="1445510.YC6258_03503"/>
<keyword evidence="2" id="KW-1185">Reference proteome</keyword>
<dbReference type="HOGENOM" id="CLU_3290400_0_0_6"/>
<protein>
    <submittedName>
        <fullName evidence="1">Uncharacterized protein</fullName>
    </submittedName>
</protein>
<dbReference type="AlphaFoldDB" id="A0A0C5VYQ3"/>
<name>A0A0C5VYQ3_9GAMM</name>
<dbReference type="Proteomes" id="UP000032266">
    <property type="component" value="Chromosome"/>
</dbReference>
<sequence length="40" mass="4441">MVIAVFIKLPDALRVSGSVHTNILLSAFNDSKNPFNYHPN</sequence>
<dbReference type="KEGG" id="gsn:YC6258_03503"/>